<organism evidence="2 3">
    <name type="scientific">Candidatus Dorea gallistercoris</name>
    <dbReference type="NCBI Taxonomy" id="2838542"/>
    <lineage>
        <taxon>Bacteria</taxon>
        <taxon>Bacillati</taxon>
        <taxon>Bacillota</taxon>
        <taxon>Clostridia</taxon>
        <taxon>Lachnospirales</taxon>
        <taxon>Lachnospiraceae</taxon>
        <taxon>Dorea</taxon>
    </lineage>
</organism>
<evidence type="ECO:0000259" key="1">
    <source>
        <dbReference type="Pfam" id="PF04015"/>
    </source>
</evidence>
<sequence>MSIVNALIKETPIPRMIPVEQHFERNTIVDIEGSIRKAVDEEGVLDQIYAGMSIAVTAGSRGISNIPIVIRTVVRMLKDKGANPFVIPAMGSHGGATAEGQLAILESLGITEESVSCPIHSSMEVRKIGVTFDGCPVQIDAFAAEADGIVVVNRVKAHTSFTGPVESGLMKMMAIGLAKQAGAEVCHQEGYAKISQNILKYGKAILSQANILFGVALIENAFDDICEIHAVRPQDFERTETKLLKRSKELLPRILFSNLDVLVVDKMGKNISGLGMDPHITGCFASPYASGPPRPDKLVVLDLTEESHGNANGIGVADVTTRRLFDKFDPEATYPNALTATLTAAVRIPLVMDNQRLAIQTGIKTAAGFDKKNIRLVRIPDTLSLNKIWISEALYREAADTQGITVLGGPEYMDFDEEGNLF</sequence>
<dbReference type="EMBL" id="DXGF01000182">
    <property type="protein sequence ID" value="HIW84657.1"/>
    <property type="molecule type" value="Genomic_DNA"/>
</dbReference>
<dbReference type="Pfam" id="PF04015">
    <property type="entry name" value="DUF362"/>
    <property type="match status" value="1"/>
</dbReference>
<protein>
    <submittedName>
        <fullName evidence="2">DUF362 domain-containing protein</fullName>
    </submittedName>
</protein>
<evidence type="ECO:0000313" key="3">
    <source>
        <dbReference type="Proteomes" id="UP000824263"/>
    </source>
</evidence>
<proteinExistence type="predicted"/>
<name>A0A9D1UEB6_9FIRM</name>
<accession>A0A9D1UEB6</accession>
<reference evidence="2" key="1">
    <citation type="journal article" date="2021" name="PeerJ">
        <title>Extensive microbial diversity within the chicken gut microbiome revealed by metagenomics and culture.</title>
        <authorList>
            <person name="Gilroy R."/>
            <person name="Ravi A."/>
            <person name="Getino M."/>
            <person name="Pursley I."/>
            <person name="Horton D.L."/>
            <person name="Alikhan N.F."/>
            <person name="Baker D."/>
            <person name="Gharbi K."/>
            <person name="Hall N."/>
            <person name="Watson M."/>
            <person name="Adriaenssens E.M."/>
            <person name="Foster-Nyarko E."/>
            <person name="Jarju S."/>
            <person name="Secka A."/>
            <person name="Antonio M."/>
            <person name="Oren A."/>
            <person name="Chaudhuri R.R."/>
            <person name="La Ragione R."/>
            <person name="Hildebrand F."/>
            <person name="Pallen M.J."/>
        </authorList>
    </citation>
    <scope>NUCLEOTIDE SEQUENCE</scope>
    <source>
        <strain evidence="2">ChiSxjej1B13-11762</strain>
    </source>
</reference>
<reference evidence="2" key="2">
    <citation type="submission" date="2021-04" db="EMBL/GenBank/DDBJ databases">
        <authorList>
            <person name="Gilroy R."/>
        </authorList>
    </citation>
    <scope>NUCLEOTIDE SEQUENCE</scope>
    <source>
        <strain evidence="2">ChiSxjej1B13-11762</strain>
    </source>
</reference>
<comment type="caution">
    <text evidence="2">The sequence shown here is derived from an EMBL/GenBank/DDBJ whole genome shotgun (WGS) entry which is preliminary data.</text>
</comment>
<dbReference type="Gene3D" id="3.40.50.11440">
    <property type="match status" value="1"/>
</dbReference>
<dbReference type="AlphaFoldDB" id="A0A9D1UEB6"/>
<dbReference type="InterPro" id="IPR007160">
    <property type="entry name" value="DUF362"/>
</dbReference>
<evidence type="ECO:0000313" key="2">
    <source>
        <dbReference type="EMBL" id="HIW84657.1"/>
    </source>
</evidence>
<gene>
    <name evidence="2" type="ORF">H9873_10100</name>
</gene>
<feature type="domain" description="DUF362" evidence="1">
    <location>
        <begin position="67"/>
        <end position="217"/>
    </location>
</feature>
<dbReference type="Proteomes" id="UP000824263">
    <property type="component" value="Unassembled WGS sequence"/>
</dbReference>